<dbReference type="InterPro" id="IPR001155">
    <property type="entry name" value="OxRdtase_FMN_N"/>
</dbReference>
<name>A0ABD1Y7Q9_9MARC</name>
<evidence type="ECO:0000256" key="5">
    <source>
        <dbReference type="ARBA" id="ARBA00023002"/>
    </source>
</evidence>
<comment type="caution">
    <text evidence="7">The sequence shown here is derived from an EMBL/GenBank/DDBJ whole genome shotgun (WGS) entry which is preliminary data.</text>
</comment>
<reference evidence="7 8" key="1">
    <citation type="submission" date="2024-09" db="EMBL/GenBank/DDBJ databases">
        <title>Chromosome-scale assembly of Riccia fluitans.</title>
        <authorList>
            <person name="Paukszto L."/>
            <person name="Sawicki J."/>
            <person name="Karawczyk K."/>
            <person name="Piernik-Szablinska J."/>
            <person name="Szczecinska M."/>
            <person name="Mazdziarz M."/>
        </authorList>
    </citation>
    <scope>NUCLEOTIDE SEQUENCE [LARGE SCALE GENOMIC DNA]</scope>
    <source>
        <strain evidence="7">Rf_01</strain>
        <tissue evidence="7">Aerial parts of the thallus</tissue>
    </source>
</reference>
<dbReference type="PANTHER" id="PTHR22893:SF91">
    <property type="entry name" value="NADPH DEHYDROGENASE 2-RELATED"/>
    <property type="match status" value="1"/>
</dbReference>
<keyword evidence="4" id="KW-0288">FMN</keyword>
<dbReference type="EMBL" id="JBHFFA010000006">
    <property type="protein sequence ID" value="KAL2622666.1"/>
    <property type="molecule type" value="Genomic_DNA"/>
</dbReference>
<keyword evidence="3" id="KW-0285">Flavoprotein</keyword>
<dbReference type="Proteomes" id="UP001605036">
    <property type="component" value="Unassembled WGS sequence"/>
</dbReference>
<dbReference type="Pfam" id="PF00724">
    <property type="entry name" value="Oxidored_FMN"/>
    <property type="match status" value="1"/>
</dbReference>
<evidence type="ECO:0000256" key="3">
    <source>
        <dbReference type="ARBA" id="ARBA00022630"/>
    </source>
</evidence>
<dbReference type="FunFam" id="3.20.20.70:FF:000073">
    <property type="entry name" value="12-oxophytodienoate reductase 3"/>
    <property type="match status" value="1"/>
</dbReference>
<comment type="cofactor">
    <cofactor evidence="1">
        <name>FMN</name>
        <dbReference type="ChEBI" id="CHEBI:58210"/>
    </cofactor>
</comment>
<evidence type="ECO:0000259" key="6">
    <source>
        <dbReference type="Pfam" id="PF00724"/>
    </source>
</evidence>
<sequence length="387" mass="42990">MGEVHVREDVPPEEEGRPFFQPLELGPKPFHLSHRIVLAPLTRCRSYGRVPQPHAILYYTQRTTPGGLLITEATGINLTSDGYPHTPGCYTDEQVAAWKPIVKAVHDKGGIFFCQLWHVGRLSHTAYQPDGAPPPSSTNRRVERGGVTLTDGSFQPYSEPKAIETHEIQNYVRDFVHSAKQAIAAGFDGVELHGAHGYLLDQFMKDGVNDRTDQYGGSLENRCRFPLEVVDAVVGAIGRERVGMRLSPFADYGESHDSNPVALGTYMAEQLSERGIAYVHYVEPRMRAAGELETATETVWPFRKAFKGTFLSAGGYNRGEGIKALQSGKADAIVYGRLFLSNPDLPKRLKVKAPLNKYDRNTFYTQDPVVGYTDYPFLEEVTSSLQS</sequence>
<keyword evidence="8" id="KW-1185">Reference proteome</keyword>
<dbReference type="AlphaFoldDB" id="A0ABD1Y7Q9"/>
<dbReference type="Gene3D" id="3.20.20.70">
    <property type="entry name" value="Aldolase class I"/>
    <property type="match status" value="1"/>
</dbReference>
<evidence type="ECO:0000256" key="2">
    <source>
        <dbReference type="ARBA" id="ARBA00005979"/>
    </source>
</evidence>
<dbReference type="InterPro" id="IPR013785">
    <property type="entry name" value="Aldolase_TIM"/>
</dbReference>
<comment type="similarity">
    <text evidence="2">Belongs to the NADH:flavin oxidoreductase/NADH oxidase family.</text>
</comment>
<dbReference type="GO" id="GO:0016491">
    <property type="term" value="F:oxidoreductase activity"/>
    <property type="evidence" value="ECO:0007669"/>
    <property type="project" value="UniProtKB-KW"/>
</dbReference>
<proteinExistence type="inferred from homology"/>
<keyword evidence="5" id="KW-0560">Oxidoreductase</keyword>
<evidence type="ECO:0000256" key="4">
    <source>
        <dbReference type="ARBA" id="ARBA00022643"/>
    </source>
</evidence>
<evidence type="ECO:0000256" key="1">
    <source>
        <dbReference type="ARBA" id="ARBA00001917"/>
    </source>
</evidence>
<evidence type="ECO:0000313" key="7">
    <source>
        <dbReference type="EMBL" id="KAL2622666.1"/>
    </source>
</evidence>
<dbReference type="PANTHER" id="PTHR22893">
    <property type="entry name" value="NADH OXIDOREDUCTASE-RELATED"/>
    <property type="match status" value="1"/>
</dbReference>
<gene>
    <name evidence="7" type="ORF">R1flu_002871</name>
</gene>
<dbReference type="InterPro" id="IPR045247">
    <property type="entry name" value="Oye-like"/>
</dbReference>
<evidence type="ECO:0000313" key="8">
    <source>
        <dbReference type="Proteomes" id="UP001605036"/>
    </source>
</evidence>
<dbReference type="CDD" id="cd02933">
    <property type="entry name" value="OYE_like_FMN"/>
    <property type="match status" value="1"/>
</dbReference>
<organism evidence="7 8">
    <name type="scientific">Riccia fluitans</name>
    <dbReference type="NCBI Taxonomy" id="41844"/>
    <lineage>
        <taxon>Eukaryota</taxon>
        <taxon>Viridiplantae</taxon>
        <taxon>Streptophyta</taxon>
        <taxon>Embryophyta</taxon>
        <taxon>Marchantiophyta</taxon>
        <taxon>Marchantiopsida</taxon>
        <taxon>Marchantiidae</taxon>
        <taxon>Marchantiales</taxon>
        <taxon>Ricciaceae</taxon>
        <taxon>Riccia</taxon>
    </lineage>
</organism>
<protein>
    <recommendedName>
        <fullName evidence="6">NADH:flavin oxidoreductase/NADH oxidase N-terminal domain-containing protein</fullName>
    </recommendedName>
</protein>
<dbReference type="SUPFAM" id="SSF51395">
    <property type="entry name" value="FMN-linked oxidoreductases"/>
    <property type="match status" value="1"/>
</dbReference>
<accession>A0ABD1Y7Q9</accession>
<feature type="domain" description="NADH:flavin oxidoreductase/NADH oxidase N-terminal" evidence="6">
    <location>
        <begin position="19"/>
        <end position="355"/>
    </location>
</feature>